<reference evidence="3" key="1">
    <citation type="submission" date="2024-02" db="EMBL/GenBank/DDBJ databases">
        <authorList>
            <consortium name="ELIXIR-Norway"/>
            <consortium name="Elixir Norway"/>
        </authorList>
    </citation>
    <scope>NUCLEOTIDE SEQUENCE</scope>
</reference>
<evidence type="ECO:0000259" key="2">
    <source>
        <dbReference type="Pfam" id="PF01698"/>
    </source>
</evidence>
<keyword evidence="1" id="KW-0539">Nucleus</keyword>
<proteinExistence type="inferred from homology"/>
<evidence type="ECO:0000256" key="1">
    <source>
        <dbReference type="RuleBase" id="RU366064"/>
    </source>
</evidence>
<keyword evidence="1" id="KW-0010">Activator</keyword>
<organism evidence="3 4">
    <name type="scientific">Sphagnum troendelagicum</name>
    <dbReference type="NCBI Taxonomy" id="128251"/>
    <lineage>
        <taxon>Eukaryota</taxon>
        <taxon>Viridiplantae</taxon>
        <taxon>Streptophyta</taxon>
        <taxon>Embryophyta</taxon>
        <taxon>Bryophyta</taxon>
        <taxon>Sphagnophytina</taxon>
        <taxon>Sphagnopsida</taxon>
        <taxon>Sphagnales</taxon>
        <taxon>Sphagnaceae</taxon>
        <taxon>Sphagnum</taxon>
    </lineage>
</organism>
<accession>A0ABP0U9A5</accession>
<sequence length="241" mass="27061">MSSNNTKGMTTLASKESRRLKELFKDYGLRPATIALISKMGFTVSTLIHMTDDEVDFVIKSIMEDYHLELLIGEQFGIKSAVRAKRRLLDQELEWQRLHANSRRRCTVDSFASVSALALPSIEGHSLVREPSRVQKRIHMPPELLTQRLPLLSDEVPMLGQGDTPLSMTGLVALADVSSDGDIDSGWENFHPQNQKLKRKWISSGPEEIVDDRLKDMHLVPGLLEGFMKNGHSTGFCEFTG</sequence>
<keyword evidence="1" id="KW-0805">Transcription regulation</keyword>
<comment type="subcellular location">
    <subcellularLocation>
        <location evidence="1">Nucleus</location>
    </subcellularLocation>
</comment>
<dbReference type="EMBL" id="OZ019894">
    <property type="protein sequence ID" value="CAK9215911.1"/>
    <property type="molecule type" value="Genomic_DNA"/>
</dbReference>
<comment type="similarity">
    <text evidence="1">Belongs to the FLO/LFY family.</text>
</comment>
<evidence type="ECO:0000313" key="3">
    <source>
        <dbReference type="EMBL" id="CAK9215911.1"/>
    </source>
</evidence>
<name>A0ABP0U9A5_9BRYO</name>
<dbReference type="InterPro" id="IPR002910">
    <property type="entry name" value="FLO_LFY"/>
</dbReference>
<dbReference type="InterPro" id="IPR035079">
    <property type="entry name" value="LFY_SAM"/>
</dbReference>
<dbReference type="PANTHER" id="PTHR36079:SF1">
    <property type="entry name" value="PROTEIN LEAFY"/>
    <property type="match status" value="1"/>
</dbReference>
<keyword evidence="1" id="KW-0804">Transcription</keyword>
<dbReference type="Pfam" id="PF01698">
    <property type="entry name" value="SAM_LFY"/>
    <property type="match status" value="1"/>
</dbReference>
<feature type="domain" description="Floricaula/Leafy protein SAM" evidence="2">
    <location>
        <begin position="17"/>
        <end position="93"/>
    </location>
</feature>
<keyword evidence="1" id="KW-0238">DNA-binding</keyword>
<evidence type="ECO:0000313" key="4">
    <source>
        <dbReference type="Proteomes" id="UP001497512"/>
    </source>
</evidence>
<comment type="function">
    <text evidence="1">Probable transcription factor.</text>
</comment>
<protein>
    <recommendedName>
        <fullName evidence="1">Floricaula/leafy-like transcription factor</fullName>
    </recommendedName>
</protein>
<keyword evidence="4" id="KW-1185">Reference proteome</keyword>
<dbReference type="Proteomes" id="UP001497512">
    <property type="component" value="Chromosome 2"/>
</dbReference>
<gene>
    <name evidence="3" type="ORF">CSSPTR1EN2_LOCUS13060</name>
</gene>
<dbReference type="PANTHER" id="PTHR36079">
    <property type="entry name" value="PROTEIN LEAFY"/>
    <property type="match status" value="1"/>
</dbReference>